<evidence type="ECO:0000256" key="9">
    <source>
        <dbReference type="ARBA" id="ARBA00023136"/>
    </source>
</evidence>
<evidence type="ECO:0000256" key="7">
    <source>
        <dbReference type="ARBA" id="ARBA00022989"/>
    </source>
</evidence>
<feature type="transmembrane region" description="Helical" evidence="10">
    <location>
        <begin position="57"/>
        <end position="78"/>
    </location>
</feature>
<evidence type="ECO:0000256" key="10">
    <source>
        <dbReference type="SAM" id="Phobius"/>
    </source>
</evidence>
<feature type="transmembrane region" description="Helical" evidence="10">
    <location>
        <begin position="33"/>
        <end position="50"/>
    </location>
</feature>
<evidence type="ECO:0000313" key="12">
    <source>
        <dbReference type="EMBL" id="MFD0852433.1"/>
    </source>
</evidence>
<gene>
    <name evidence="12" type="primary">secF</name>
    <name evidence="12" type="ORF">ACFQ07_09380</name>
</gene>
<keyword evidence="6" id="KW-0653">Protein transport</keyword>
<keyword evidence="4" id="KW-1003">Cell membrane</keyword>
<sequence length="197" mass="21037">IRESLAEHGGGQVTKERDELIGPSLGQELRTKALIALGVALLVQLAYLAIRFRWTFGVGSVLAMFHDVMIVIGVFAWLGKPIDGVFLAALLTVIGYSVNDSVVVFDRIRELWGARPKDRFADVANDGAIQTVPRTVNTGMGALFILAALAFLGGDSLTDFAIALLIGIVVGTYSSVFTATPIAVVLERFAKSPPPKP</sequence>
<dbReference type="InterPro" id="IPR048634">
    <property type="entry name" value="SecD_SecF_C"/>
</dbReference>
<keyword evidence="8" id="KW-0811">Translocation</keyword>
<dbReference type="InterPro" id="IPR005665">
    <property type="entry name" value="SecF_bac"/>
</dbReference>
<feature type="domain" description="Protein export membrane protein SecD/SecF C-terminal" evidence="11">
    <location>
        <begin position="8"/>
        <end position="187"/>
    </location>
</feature>
<keyword evidence="9 10" id="KW-0472">Membrane</keyword>
<feature type="transmembrane region" description="Helical" evidence="10">
    <location>
        <begin position="84"/>
        <end position="105"/>
    </location>
</feature>
<reference evidence="13" key="1">
    <citation type="journal article" date="2019" name="Int. J. Syst. Evol. Microbiol.">
        <title>The Global Catalogue of Microorganisms (GCM) 10K type strain sequencing project: providing services to taxonomists for standard genome sequencing and annotation.</title>
        <authorList>
            <consortium name="The Broad Institute Genomics Platform"/>
            <consortium name="The Broad Institute Genome Sequencing Center for Infectious Disease"/>
            <person name="Wu L."/>
            <person name="Ma J."/>
        </authorList>
    </citation>
    <scope>NUCLEOTIDE SEQUENCE [LARGE SCALE GENOMIC DNA]</scope>
    <source>
        <strain evidence="13">JCM 31696</strain>
    </source>
</reference>
<evidence type="ECO:0000256" key="2">
    <source>
        <dbReference type="ARBA" id="ARBA00015792"/>
    </source>
</evidence>
<keyword evidence="13" id="KW-1185">Reference proteome</keyword>
<dbReference type="InterPro" id="IPR022813">
    <property type="entry name" value="SecD/SecF_arch_bac"/>
</dbReference>
<proteinExistence type="predicted"/>
<evidence type="ECO:0000256" key="5">
    <source>
        <dbReference type="ARBA" id="ARBA00022692"/>
    </source>
</evidence>
<dbReference type="NCBIfam" id="TIGR00916">
    <property type="entry name" value="2A0604s01"/>
    <property type="match status" value="1"/>
</dbReference>
<evidence type="ECO:0000256" key="1">
    <source>
        <dbReference type="ARBA" id="ARBA00004651"/>
    </source>
</evidence>
<evidence type="ECO:0000256" key="8">
    <source>
        <dbReference type="ARBA" id="ARBA00023010"/>
    </source>
</evidence>
<evidence type="ECO:0000256" key="6">
    <source>
        <dbReference type="ARBA" id="ARBA00022927"/>
    </source>
</evidence>
<comment type="subcellular location">
    <subcellularLocation>
        <location evidence="1">Cell membrane</location>
        <topology evidence="1">Multi-pass membrane protein</topology>
    </subcellularLocation>
</comment>
<accession>A0ABW3CD77</accession>
<dbReference type="NCBIfam" id="TIGR00966">
    <property type="entry name" value="transloc_SecF"/>
    <property type="match status" value="1"/>
</dbReference>
<dbReference type="InterPro" id="IPR022645">
    <property type="entry name" value="SecD/SecF_bac"/>
</dbReference>
<evidence type="ECO:0000313" key="13">
    <source>
        <dbReference type="Proteomes" id="UP001597083"/>
    </source>
</evidence>
<feature type="transmembrane region" description="Helical" evidence="10">
    <location>
        <begin position="160"/>
        <end position="186"/>
    </location>
</feature>
<dbReference type="Pfam" id="PF02355">
    <property type="entry name" value="SecD_SecF_C"/>
    <property type="match status" value="1"/>
</dbReference>
<keyword evidence="3" id="KW-0813">Transport</keyword>
<evidence type="ECO:0000256" key="3">
    <source>
        <dbReference type="ARBA" id="ARBA00022448"/>
    </source>
</evidence>
<dbReference type="Proteomes" id="UP001597083">
    <property type="component" value="Unassembled WGS sequence"/>
</dbReference>
<dbReference type="PANTHER" id="PTHR30081:SF8">
    <property type="entry name" value="PROTEIN TRANSLOCASE SUBUNIT SECF"/>
    <property type="match status" value="1"/>
</dbReference>
<comment type="caution">
    <text evidence="12">The sequence shown here is derived from an EMBL/GenBank/DDBJ whole genome shotgun (WGS) entry which is preliminary data.</text>
</comment>
<organism evidence="12 13">
    <name type="scientific">Actinomadura adrarensis</name>
    <dbReference type="NCBI Taxonomy" id="1819600"/>
    <lineage>
        <taxon>Bacteria</taxon>
        <taxon>Bacillati</taxon>
        <taxon>Actinomycetota</taxon>
        <taxon>Actinomycetes</taxon>
        <taxon>Streptosporangiales</taxon>
        <taxon>Thermomonosporaceae</taxon>
        <taxon>Actinomadura</taxon>
    </lineage>
</organism>
<dbReference type="EMBL" id="JBHTIR010001344">
    <property type="protein sequence ID" value="MFD0852433.1"/>
    <property type="molecule type" value="Genomic_DNA"/>
</dbReference>
<dbReference type="Gene3D" id="1.20.1640.10">
    <property type="entry name" value="Multidrug efflux transporter AcrB transmembrane domain"/>
    <property type="match status" value="1"/>
</dbReference>
<keyword evidence="7 10" id="KW-1133">Transmembrane helix</keyword>
<evidence type="ECO:0000259" key="11">
    <source>
        <dbReference type="Pfam" id="PF02355"/>
    </source>
</evidence>
<evidence type="ECO:0000256" key="4">
    <source>
        <dbReference type="ARBA" id="ARBA00022475"/>
    </source>
</evidence>
<feature type="non-terminal residue" evidence="12">
    <location>
        <position position="1"/>
    </location>
</feature>
<dbReference type="InterPro" id="IPR055344">
    <property type="entry name" value="SecD_SecF_C_bact"/>
</dbReference>
<protein>
    <recommendedName>
        <fullName evidence="2">Protein translocase subunit SecF</fullName>
    </recommendedName>
</protein>
<dbReference type="SUPFAM" id="SSF82866">
    <property type="entry name" value="Multidrug efflux transporter AcrB transmembrane domain"/>
    <property type="match status" value="1"/>
</dbReference>
<feature type="transmembrane region" description="Helical" evidence="10">
    <location>
        <begin position="136"/>
        <end position="154"/>
    </location>
</feature>
<dbReference type="PRINTS" id="PR01755">
    <property type="entry name" value="SECFTRNLCASE"/>
</dbReference>
<feature type="non-terminal residue" evidence="12">
    <location>
        <position position="197"/>
    </location>
</feature>
<keyword evidence="5 10" id="KW-0812">Transmembrane</keyword>
<dbReference type="PANTHER" id="PTHR30081">
    <property type="entry name" value="PROTEIN-EXPORT MEMBRANE PROTEIN SEC"/>
    <property type="match status" value="1"/>
</dbReference>
<name>A0ABW3CD77_9ACTN</name>